<protein>
    <submittedName>
        <fullName evidence="2">Uncharacterized protein</fullName>
    </submittedName>
</protein>
<dbReference type="AlphaFoldDB" id="A0A098BKD5"/>
<reference evidence="2 3" key="1">
    <citation type="journal article" date="2014" name="Genome Announc.">
        <title>Draft Genome Sequence of Propane- and Butane-Oxidizing Actinobacterium Rhodococcus ruber IEGM 231.</title>
        <authorList>
            <person name="Ivshina I.B."/>
            <person name="Kuyukina M.S."/>
            <person name="Krivoruchko A.V."/>
            <person name="Barbe V."/>
            <person name="Fischer C."/>
        </authorList>
    </citation>
    <scope>NUCLEOTIDE SEQUENCE [LARGE SCALE GENOMIC DNA]</scope>
</reference>
<dbReference type="Proteomes" id="UP000042997">
    <property type="component" value="Unassembled WGS sequence"/>
</dbReference>
<evidence type="ECO:0000256" key="1">
    <source>
        <dbReference type="SAM" id="MobiDB-lite"/>
    </source>
</evidence>
<feature type="region of interest" description="Disordered" evidence="1">
    <location>
        <begin position="1"/>
        <end position="23"/>
    </location>
</feature>
<proteinExistence type="predicted"/>
<sequence>MRRCGCRRSFRDDPGNDTPGSGVGSDLTVRGFALHEVYRLPWTGCLTGPVCLARVRRGRPTTACVQVGNLTHTPIQVKEK</sequence>
<dbReference type="EMBL" id="CCSD01000058">
    <property type="protein sequence ID" value="CDZ89179.1"/>
    <property type="molecule type" value="Genomic_DNA"/>
</dbReference>
<evidence type="ECO:0000313" key="3">
    <source>
        <dbReference type="Proteomes" id="UP000042997"/>
    </source>
</evidence>
<gene>
    <name evidence="2" type="ORF">RHRU231_470027</name>
</gene>
<organism evidence="2 3">
    <name type="scientific">Rhodococcus ruber</name>
    <dbReference type="NCBI Taxonomy" id="1830"/>
    <lineage>
        <taxon>Bacteria</taxon>
        <taxon>Bacillati</taxon>
        <taxon>Actinomycetota</taxon>
        <taxon>Actinomycetes</taxon>
        <taxon>Mycobacteriales</taxon>
        <taxon>Nocardiaceae</taxon>
        <taxon>Rhodococcus</taxon>
    </lineage>
</organism>
<evidence type="ECO:0000313" key="2">
    <source>
        <dbReference type="EMBL" id="CDZ89179.1"/>
    </source>
</evidence>
<accession>A0A098BKD5</accession>
<name>A0A098BKD5_9NOCA</name>